<dbReference type="AlphaFoldDB" id="A0A212LLV2"/>
<sequence length="363" mass="39239">MLKWLRQASVAVAVTIAVCVISSPQLVLAKSGVLSPADLERPSELPAAVTEQSGKLLLSDSPEMVPDDGIMYQDTVSGDIRLFFHHVNATMEPKKIVVLLVNDTTEAADVIVSRHGLGGPDVDYLAVGKIAQMEYLNQEEVELIHVPANGTAHLVSVLRDTVVLPNELVNGIYDFRTKIPLKVVVMMLPVEAEAAEFAATAAVLPADSQRLRGTFHGSDRLIVPSKVYNSKKDGIIAITLADHKRDMYVSGIDATDGSETLNYGNYGVVYKVFLPTAFEQKYAVYLNPRGGEYAGGIKVKYRHQHENTIGTPADKLFFGTKTVTDAAHLGNYEGGQSLWLTFSPPGASNLPVKIILAPAGKTE</sequence>
<organism evidence="1">
    <name type="scientific">uncultured Sporomusa sp</name>
    <dbReference type="NCBI Taxonomy" id="307249"/>
    <lineage>
        <taxon>Bacteria</taxon>
        <taxon>Bacillati</taxon>
        <taxon>Bacillota</taxon>
        <taxon>Negativicutes</taxon>
        <taxon>Selenomonadales</taxon>
        <taxon>Sporomusaceae</taxon>
        <taxon>Sporomusa</taxon>
        <taxon>environmental samples</taxon>
    </lineage>
</organism>
<evidence type="ECO:0000313" key="1">
    <source>
        <dbReference type="EMBL" id="SCM78510.1"/>
    </source>
</evidence>
<reference evidence="1" key="1">
    <citation type="submission" date="2016-08" db="EMBL/GenBank/DDBJ databases">
        <authorList>
            <person name="Seilhamer J.J."/>
        </authorList>
    </citation>
    <scope>NUCLEOTIDE SEQUENCE</scope>
    <source>
        <strain evidence="1">86</strain>
    </source>
</reference>
<dbReference type="EMBL" id="FMJE01000002">
    <property type="protein sequence ID" value="SCM78510.1"/>
    <property type="molecule type" value="Genomic_DNA"/>
</dbReference>
<accession>A0A212LLV2</accession>
<gene>
    <name evidence="1" type="ORF">KL86SPO_20075</name>
</gene>
<name>A0A212LLV2_9FIRM</name>
<proteinExistence type="predicted"/>
<protein>
    <submittedName>
        <fullName evidence="1">Copper amine oxidase-like protein</fullName>
    </submittedName>
</protein>
<dbReference type="RefSeq" id="WP_288183118.1">
    <property type="nucleotide sequence ID" value="NZ_LT608335.1"/>
</dbReference>